<dbReference type="EMBL" id="MN739067">
    <property type="protein sequence ID" value="QHS86952.1"/>
    <property type="molecule type" value="Genomic_DNA"/>
</dbReference>
<accession>A0A6C0B4G6</accession>
<organism evidence="1">
    <name type="scientific">viral metagenome</name>
    <dbReference type="NCBI Taxonomy" id="1070528"/>
    <lineage>
        <taxon>unclassified sequences</taxon>
        <taxon>metagenomes</taxon>
        <taxon>organismal metagenomes</taxon>
    </lineage>
</organism>
<protein>
    <submittedName>
        <fullName evidence="1">Uncharacterized protein</fullName>
    </submittedName>
</protein>
<dbReference type="AlphaFoldDB" id="A0A6C0B4G6"/>
<name>A0A6C0B4G6_9ZZZZ</name>
<reference evidence="1" key="1">
    <citation type="journal article" date="2020" name="Nature">
        <title>Giant virus diversity and host interactions through global metagenomics.</title>
        <authorList>
            <person name="Schulz F."/>
            <person name="Roux S."/>
            <person name="Paez-Espino D."/>
            <person name="Jungbluth S."/>
            <person name="Walsh D.A."/>
            <person name="Denef V.J."/>
            <person name="McMahon K.D."/>
            <person name="Konstantinidis K.T."/>
            <person name="Eloe-Fadrosh E.A."/>
            <person name="Kyrpides N.C."/>
            <person name="Woyke T."/>
        </authorList>
    </citation>
    <scope>NUCLEOTIDE SEQUENCE</scope>
    <source>
        <strain evidence="1">GVMAG-M-3300009422-16</strain>
    </source>
</reference>
<sequence length="141" mass="16537">MKKIIINTKSKPKRRSKKLPQTINITKLNNYSDLINRHISEKLIEESIKNKYEVKKINLINKVTPGSRKKLKQSKQKSIKTTKSVKTKYITHKIHINSPIDVFTIKNLKNNQNIKYFKNLPKSEDVFVCSILSENLNIIKY</sequence>
<evidence type="ECO:0000313" key="1">
    <source>
        <dbReference type="EMBL" id="QHS86952.1"/>
    </source>
</evidence>
<proteinExistence type="predicted"/>